<comment type="caution">
    <text evidence="2">The sequence shown here is derived from an EMBL/GenBank/DDBJ whole genome shotgun (WGS) entry which is preliminary data.</text>
</comment>
<dbReference type="EMBL" id="DSOK01000456">
    <property type="protein sequence ID" value="HEN17079.1"/>
    <property type="molecule type" value="Genomic_DNA"/>
</dbReference>
<name>A0A7C2K2D5_9PLAN</name>
<reference evidence="2" key="1">
    <citation type="journal article" date="2020" name="mSystems">
        <title>Genome- and Community-Level Interaction Insights into Carbon Utilization and Element Cycling Functions of Hydrothermarchaeota in Hydrothermal Sediment.</title>
        <authorList>
            <person name="Zhou Z."/>
            <person name="Liu Y."/>
            <person name="Xu W."/>
            <person name="Pan J."/>
            <person name="Luo Z.H."/>
            <person name="Li M."/>
        </authorList>
    </citation>
    <scope>NUCLEOTIDE SEQUENCE [LARGE SCALE GENOMIC DNA]</scope>
    <source>
        <strain evidence="2">SpSt-339</strain>
    </source>
</reference>
<gene>
    <name evidence="2" type="ORF">ENQ76_16595</name>
</gene>
<dbReference type="Pfam" id="PF07386">
    <property type="entry name" value="DUF1499"/>
    <property type="match status" value="1"/>
</dbReference>
<proteinExistence type="predicted"/>
<sequence length="103" mass="11433">MNKLNCVCTFDTDSEHSLAPLAFTGPQGPAREKLRRAIRARPRTHAVVDDGDELCAERTSLRRRFVDAPECLHESVGQHIPVRSASRVGSSDLGAKRRRVGRI</sequence>
<organism evidence="2">
    <name type="scientific">Schlesneria paludicola</name>
    <dbReference type="NCBI Taxonomy" id="360056"/>
    <lineage>
        <taxon>Bacteria</taxon>
        <taxon>Pseudomonadati</taxon>
        <taxon>Planctomycetota</taxon>
        <taxon>Planctomycetia</taxon>
        <taxon>Planctomycetales</taxon>
        <taxon>Planctomycetaceae</taxon>
        <taxon>Schlesneria</taxon>
    </lineage>
</organism>
<evidence type="ECO:0000256" key="1">
    <source>
        <dbReference type="SAM" id="MobiDB-lite"/>
    </source>
</evidence>
<protein>
    <submittedName>
        <fullName evidence="2">DUF1499 domain-containing protein</fullName>
    </submittedName>
</protein>
<accession>A0A7C2K2D5</accession>
<dbReference type="InterPro" id="IPR010865">
    <property type="entry name" value="DUF1499"/>
</dbReference>
<feature type="region of interest" description="Disordered" evidence="1">
    <location>
        <begin position="82"/>
        <end position="103"/>
    </location>
</feature>
<evidence type="ECO:0000313" key="2">
    <source>
        <dbReference type="EMBL" id="HEN17079.1"/>
    </source>
</evidence>
<dbReference type="AlphaFoldDB" id="A0A7C2K2D5"/>